<feature type="compositionally biased region" description="Basic and acidic residues" evidence="1">
    <location>
        <begin position="48"/>
        <end position="72"/>
    </location>
</feature>
<dbReference type="Proteomes" id="UP000636800">
    <property type="component" value="Chromosome 6"/>
</dbReference>
<proteinExistence type="predicted"/>
<feature type="compositionally biased region" description="Polar residues" evidence="1">
    <location>
        <begin position="22"/>
        <end position="46"/>
    </location>
</feature>
<comment type="caution">
    <text evidence="2">The sequence shown here is derived from an EMBL/GenBank/DDBJ whole genome shotgun (WGS) entry which is preliminary data.</text>
</comment>
<protein>
    <submittedName>
        <fullName evidence="2">Uncharacterized protein</fullName>
    </submittedName>
</protein>
<feature type="compositionally biased region" description="Polar residues" evidence="1">
    <location>
        <begin position="73"/>
        <end position="85"/>
    </location>
</feature>
<reference evidence="2 3" key="1">
    <citation type="journal article" date="2020" name="Nat. Food">
        <title>A phased Vanilla planifolia genome enables genetic improvement of flavour and production.</title>
        <authorList>
            <person name="Hasing T."/>
            <person name="Tang H."/>
            <person name="Brym M."/>
            <person name="Khazi F."/>
            <person name="Huang T."/>
            <person name="Chambers A.H."/>
        </authorList>
    </citation>
    <scope>NUCLEOTIDE SEQUENCE [LARGE SCALE GENOMIC DNA]</scope>
    <source>
        <tissue evidence="2">Leaf</tissue>
    </source>
</reference>
<sequence>MSLPPPMLLSCRSKLRNGGASGEQQLSQSKSTCSTASDTSKGSVLSLSRREIGSKAKELSQEKAAKEKENDSQHQNMNNQSSFTDLLTAGGGGDGVADCFGQGGFFNYTFRVPTYPSLLQLESNPNMAMGMMAYNASSVGEHQEMQHFSFLQDHVLPVAAAATTGDYDLNVSISSSFAGINRGTLQSNSPHQHHLVDGTNLPFFIGAALPVGAAAGTSSENQLPLDSMVVSIFAVFILTLMGKGKIDFFSDPM</sequence>
<evidence type="ECO:0000313" key="3">
    <source>
        <dbReference type="Proteomes" id="UP000636800"/>
    </source>
</evidence>
<evidence type="ECO:0000256" key="1">
    <source>
        <dbReference type="SAM" id="MobiDB-lite"/>
    </source>
</evidence>
<dbReference type="OrthoDB" id="674604at2759"/>
<dbReference type="EMBL" id="JADCNL010000006">
    <property type="protein sequence ID" value="KAG0476431.1"/>
    <property type="molecule type" value="Genomic_DNA"/>
</dbReference>
<gene>
    <name evidence="2" type="ORF">HPP92_013272</name>
</gene>
<keyword evidence="3" id="KW-1185">Reference proteome</keyword>
<dbReference type="AlphaFoldDB" id="A0A835QSQ2"/>
<organism evidence="2 3">
    <name type="scientific">Vanilla planifolia</name>
    <name type="common">Vanilla</name>
    <dbReference type="NCBI Taxonomy" id="51239"/>
    <lineage>
        <taxon>Eukaryota</taxon>
        <taxon>Viridiplantae</taxon>
        <taxon>Streptophyta</taxon>
        <taxon>Embryophyta</taxon>
        <taxon>Tracheophyta</taxon>
        <taxon>Spermatophyta</taxon>
        <taxon>Magnoliopsida</taxon>
        <taxon>Liliopsida</taxon>
        <taxon>Asparagales</taxon>
        <taxon>Orchidaceae</taxon>
        <taxon>Vanilloideae</taxon>
        <taxon>Vanilleae</taxon>
        <taxon>Vanilla</taxon>
    </lineage>
</organism>
<name>A0A835QSQ2_VANPL</name>
<evidence type="ECO:0000313" key="2">
    <source>
        <dbReference type="EMBL" id="KAG0476431.1"/>
    </source>
</evidence>
<accession>A0A835QSQ2</accession>
<feature type="region of interest" description="Disordered" evidence="1">
    <location>
        <begin position="1"/>
        <end position="86"/>
    </location>
</feature>